<organism evidence="4">
    <name type="scientific">Propionibacterium freudenreichii subsp. freudenreichii</name>
    <dbReference type="NCBI Taxonomy" id="66712"/>
    <lineage>
        <taxon>Bacteria</taxon>
        <taxon>Bacillati</taxon>
        <taxon>Actinomycetota</taxon>
        <taxon>Actinomycetes</taxon>
        <taxon>Propionibacteriales</taxon>
        <taxon>Propionibacteriaceae</taxon>
        <taxon>Propionibacterium</taxon>
    </lineage>
</organism>
<evidence type="ECO:0000256" key="3">
    <source>
        <dbReference type="SAM" id="MobiDB-lite"/>
    </source>
</evidence>
<dbReference type="AlphaFoldDB" id="A0A0B7P0Z6"/>
<dbReference type="EMBL" id="LM676434">
    <property type="protein sequence ID" value="CEP27272.1"/>
    <property type="molecule type" value="Genomic_DNA"/>
</dbReference>
<name>A0A0B7P0Z6_PROFF</name>
<dbReference type="GO" id="GO:0003697">
    <property type="term" value="F:single-stranded DNA binding"/>
    <property type="evidence" value="ECO:0007669"/>
    <property type="project" value="InterPro"/>
</dbReference>
<dbReference type="InterPro" id="IPR012340">
    <property type="entry name" value="NA-bd_OB-fold"/>
</dbReference>
<evidence type="ECO:0000256" key="2">
    <source>
        <dbReference type="PROSITE-ProRule" id="PRU00252"/>
    </source>
</evidence>
<dbReference type="InterPro" id="IPR000424">
    <property type="entry name" value="Primosome_PriB/ssb"/>
</dbReference>
<feature type="region of interest" description="Disordered" evidence="3">
    <location>
        <begin position="120"/>
        <end position="147"/>
    </location>
</feature>
<evidence type="ECO:0000256" key="1">
    <source>
        <dbReference type="ARBA" id="ARBA00023125"/>
    </source>
</evidence>
<protein>
    <submittedName>
        <fullName evidence="4">Single-strand binding protein/Primosomal replication protein</fullName>
    </submittedName>
</protein>
<proteinExistence type="predicted"/>
<dbReference type="CDD" id="cd04496">
    <property type="entry name" value="SSB_OBF"/>
    <property type="match status" value="1"/>
</dbReference>
<reference evidence="4" key="1">
    <citation type="submission" date="2014-08" db="EMBL/GenBank/DDBJ databases">
        <authorList>
            <person name="Falentin Helene"/>
        </authorList>
    </citation>
    <scope>NUCLEOTIDE SEQUENCE</scope>
</reference>
<dbReference type="PROSITE" id="PS50935">
    <property type="entry name" value="SSB"/>
    <property type="match status" value="1"/>
</dbReference>
<dbReference type="Pfam" id="PF00436">
    <property type="entry name" value="SSB"/>
    <property type="match status" value="1"/>
</dbReference>
<dbReference type="SUPFAM" id="SSF50249">
    <property type="entry name" value="Nucleic acid-binding proteins"/>
    <property type="match status" value="1"/>
</dbReference>
<sequence>MAIHTQESLSGFIASEPLLTETAKGDARFFARIGKEHFRREEDGSFTQTETTYHHLVMFGRSAEHAHANFTQGDNFVAEGYTRPVNYERNGQAIEGEEFIAKKIGHDAARTRYEVDRTPRNSAGRDAAAYEPPQRTNAVAQAAPVSM</sequence>
<accession>A0A0B7P0Z6</accession>
<keyword evidence="1 2" id="KW-0238">DNA-binding</keyword>
<evidence type="ECO:0000313" key="4">
    <source>
        <dbReference type="EMBL" id="CEP27272.1"/>
    </source>
</evidence>
<dbReference type="Gene3D" id="2.40.50.140">
    <property type="entry name" value="Nucleic acid-binding proteins"/>
    <property type="match status" value="1"/>
</dbReference>
<gene>
    <name evidence="4" type="ORF">PFCIRM138_00635</name>
</gene>